<evidence type="ECO:0000256" key="9">
    <source>
        <dbReference type="ARBA" id="ARBA00023273"/>
    </source>
</evidence>
<gene>
    <name evidence="10" type="ORF">L9F63_012054</name>
</gene>
<comment type="subcellular location">
    <subcellularLocation>
        <location evidence="2">Cytoplasm</location>
        <location evidence="2">Cytoskeleton</location>
        <location evidence="2">Flagellum axoneme</location>
    </subcellularLocation>
</comment>
<comment type="caution">
    <text evidence="10">The sequence shown here is derived from an EMBL/GenBank/DDBJ whole genome shotgun (WGS) entry which is preliminary data.</text>
</comment>
<evidence type="ECO:0000256" key="6">
    <source>
        <dbReference type="ARBA" id="ARBA00022846"/>
    </source>
</evidence>
<dbReference type="AlphaFoldDB" id="A0AAD8ADE2"/>
<dbReference type="PANTHER" id="PTHR31598">
    <property type="entry name" value="IQ DOMAIN-CONTAINING PROTEIN D"/>
    <property type="match status" value="1"/>
</dbReference>
<evidence type="ECO:0000256" key="2">
    <source>
        <dbReference type="ARBA" id="ARBA00004611"/>
    </source>
</evidence>
<evidence type="ECO:0000313" key="11">
    <source>
        <dbReference type="Proteomes" id="UP001233999"/>
    </source>
</evidence>
<dbReference type="PROSITE" id="PS50096">
    <property type="entry name" value="IQ"/>
    <property type="match status" value="1"/>
</dbReference>
<dbReference type="PANTHER" id="PTHR31598:SF1">
    <property type="entry name" value="DYNEIN REGULATORY COMPLEX PROTEIN 10"/>
    <property type="match status" value="1"/>
</dbReference>
<evidence type="ECO:0000256" key="8">
    <source>
        <dbReference type="ARBA" id="ARBA00023212"/>
    </source>
</evidence>
<evidence type="ECO:0000313" key="10">
    <source>
        <dbReference type="EMBL" id="KAJ9596929.1"/>
    </source>
</evidence>
<comment type="similarity">
    <text evidence="3">Belongs to the DRC10 family.</text>
</comment>
<comment type="function">
    <text evidence="1">Component of the nexin-dynein regulatory complex (N-DRC), a key regulator of ciliary/flagellar motility which maintains the alignment and integrity of the distal axoneme and regulates microtubule sliding in motile axonemes.</text>
</comment>
<reference evidence="10" key="2">
    <citation type="submission" date="2023-05" db="EMBL/GenBank/DDBJ databases">
        <authorList>
            <person name="Fouks B."/>
        </authorList>
    </citation>
    <scope>NUCLEOTIDE SEQUENCE</scope>
    <source>
        <strain evidence="10">Stay&amp;Tobe</strain>
        <tissue evidence="10">Testes</tissue>
    </source>
</reference>
<dbReference type="EMBL" id="JASPKZ010001954">
    <property type="protein sequence ID" value="KAJ9596929.1"/>
    <property type="molecule type" value="Genomic_DNA"/>
</dbReference>
<evidence type="ECO:0000256" key="7">
    <source>
        <dbReference type="ARBA" id="ARBA00023069"/>
    </source>
</evidence>
<evidence type="ECO:0000256" key="5">
    <source>
        <dbReference type="ARBA" id="ARBA00022490"/>
    </source>
</evidence>
<evidence type="ECO:0000256" key="4">
    <source>
        <dbReference type="ARBA" id="ARBA00021752"/>
    </source>
</evidence>
<keyword evidence="9" id="KW-0966">Cell projection</keyword>
<organism evidence="10 11">
    <name type="scientific">Diploptera punctata</name>
    <name type="common">Pacific beetle cockroach</name>
    <dbReference type="NCBI Taxonomy" id="6984"/>
    <lineage>
        <taxon>Eukaryota</taxon>
        <taxon>Metazoa</taxon>
        <taxon>Ecdysozoa</taxon>
        <taxon>Arthropoda</taxon>
        <taxon>Hexapoda</taxon>
        <taxon>Insecta</taxon>
        <taxon>Pterygota</taxon>
        <taxon>Neoptera</taxon>
        <taxon>Polyneoptera</taxon>
        <taxon>Dictyoptera</taxon>
        <taxon>Blattodea</taxon>
        <taxon>Blaberoidea</taxon>
        <taxon>Blaberidae</taxon>
        <taxon>Diplopterinae</taxon>
        <taxon>Diploptera</taxon>
    </lineage>
</organism>
<keyword evidence="6" id="KW-0282">Flagellum</keyword>
<keyword evidence="8" id="KW-0206">Cytoskeleton</keyword>
<accession>A0AAD8ADE2</accession>
<dbReference type="Proteomes" id="UP001233999">
    <property type="component" value="Unassembled WGS sequence"/>
</dbReference>
<reference evidence="10" key="1">
    <citation type="journal article" date="2023" name="IScience">
        <title>Live-bearing cockroach genome reveals convergent evolutionary mechanisms linked to viviparity in insects and beyond.</title>
        <authorList>
            <person name="Fouks B."/>
            <person name="Harrison M.C."/>
            <person name="Mikhailova A.A."/>
            <person name="Marchal E."/>
            <person name="English S."/>
            <person name="Carruthers M."/>
            <person name="Jennings E.C."/>
            <person name="Chiamaka E.L."/>
            <person name="Frigard R.A."/>
            <person name="Pippel M."/>
            <person name="Attardo G.M."/>
            <person name="Benoit J.B."/>
            <person name="Bornberg-Bauer E."/>
            <person name="Tobe S.S."/>
        </authorList>
    </citation>
    <scope>NUCLEOTIDE SEQUENCE</scope>
    <source>
        <strain evidence="10">Stay&amp;Tobe</strain>
    </source>
</reference>
<keyword evidence="7" id="KW-0969">Cilium</keyword>
<sequence>MIHCYRRKAEILLTSWLNTYDEDIGEKQAEYDEIMTAFDEEKKRMQDLQDQFAAQDVEYWRLMKEKEDEEKAILEKKLSTFICNRSAKRIQRYWRAYRARKLARRKGRKKKKGSAAKKK</sequence>
<dbReference type="InterPro" id="IPR042815">
    <property type="entry name" value="DRC10"/>
</dbReference>
<evidence type="ECO:0000256" key="3">
    <source>
        <dbReference type="ARBA" id="ARBA00009071"/>
    </source>
</evidence>
<name>A0AAD8ADE2_DIPPU</name>
<keyword evidence="5" id="KW-0963">Cytoplasm</keyword>
<evidence type="ECO:0000256" key="1">
    <source>
        <dbReference type="ARBA" id="ARBA00003029"/>
    </source>
</evidence>
<protein>
    <recommendedName>
        <fullName evidence="4">Dynein regulatory complex protein 10</fullName>
    </recommendedName>
</protein>
<keyword evidence="11" id="KW-1185">Reference proteome</keyword>
<proteinExistence type="inferred from homology"/>